<organism evidence="4 5">
    <name type="scientific">Capillimicrobium parvum</name>
    <dbReference type="NCBI Taxonomy" id="2884022"/>
    <lineage>
        <taxon>Bacteria</taxon>
        <taxon>Bacillati</taxon>
        <taxon>Actinomycetota</taxon>
        <taxon>Thermoleophilia</taxon>
        <taxon>Solirubrobacterales</taxon>
        <taxon>Capillimicrobiaceae</taxon>
        <taxon>Capillimicrobium</taxon>
    </lineage>
</organism>
<gene>
    <name evidence="4" type="ORF">DSM104329_04417</name>
</gene>
<feature type="domain" description="Mce/MlaD" evidence="3">
    <location>
        <begin position="53"/>
        <end position="126"/>
    </location>
</feature>
<dbReference type="PANTHER" id="PTHR33371:SF4">
    <property type="entry name" value="INTERMEMBRANE PHOSPHOLIPID TRANSPORT SYSTEM BINDING PROTEIN MLAD"/>
    <property type="match status" value="1"/>
</dbReference>
<dbReference type="Pfam" id="PF02470">
    <property type="entry name" value="MlaD"/>
    <property type="match status" value="1"/>
</dbReference>
<name>A0A9E7C1Y9_9ACTN</name>
<dbReference type="EMBL" id="CP087164">
    <property type="protein sequence ID" value="UGS37995.1"/>
    <property type="molecule type" value="Genomic_DNA"/>
</dbReference>
<dbReference type="InterPro" id="IPR052336">
    <property type="entry name" value="MlaD_Phospholipid_Transporter"/>
</dbReference>
<dbReference type="InterPro" id="IPR003399">
    <property type="entry name" value="Mce/MlaD"/>
</dbReference>
<accession>A0A9E7C1Y9</accession>
<evidence type="ECO:0000313" key="5">
    <source>
        <dbReference type="Proteomes" id="UP001162834"/>
    </source>
</evidence>
<dbReference type="AlphaFoldDB" id="A0A9E7C1Y9"/>
<evidence type="ECO:0000313" key="4">
    <source>
        <dbReference type="EMBL" id="UGS37995.1"/>
    </source>
</evidence>
<feature type="region of interest" description="Disordered" evidence="1">
    <location>
        <begin position="435"/>
        <end position="473"/>
    </location>
</feature>
<keyword evidence="2" id="KW-0812">Transmembrane</keyword>
<evidence type="ECO:0000259" key="3">
    <source>
        <dbReference type="Pfam" id="PF02470"/>
    </source>
</evidence>
<keyword evidence="2" id="KW-0472">Membrane</keyword>
<dbReference type="Proteomes" id="UP001162834">
    <property type="component" value="Chromosome"/>
</dbReference>
<evidence type="ECO:0000256" key="1">
    <source>
        <dbReference type="SAM" id="MobiDB-lite"/>
    </source>
</evidence>
<feature type="compositionally biased region" description="Low complexity" evidence="1">
    <location>
        <begin position="437"/>
        <end position="473"/>
    </location>
</feature>
<sequence length="473" mass="50676">MTRAVRNHWKDFAALLVLLVVAIGVGSYILSHQRLYLPDWVPVIGSDFVDRKLELSTAQAITPGQGQEVAIAGVKVGEVGSVELKDGRAVVTMKIHRGDATLYRNATALVRPKTGLNDMTIQLDPGTKDAGKAADDWVIPISQTAPTVNVDEILASLDVDTRDYLQILLGNAAQGLDGNANNLANTFRRFEPTSRDVLEITRLLAERHDNIKRSIHNFRLLTEAVATKDDELAQLVDSSNAVFQAFNNQDRALRSTLQQLPPTLNVAQTNLAKADRLAQTLGPTLQALRPGARALGPSLRQLRPFLVESTPIIRDKIRPFARESLPTVKILRPAARNLSKLTPDLTSALKVVNYLVNELAYNPPGDAEEGYLFWAAWTNHAGASVFATQDAQGPIRKGMVLASCSTLQTLPNIARANPQLGVLIQMLNPVSARQACSSSTGAGSPTPPSSTGTGTQGETSPAATTASAKGGAG</sequence>
<evidence type="ECO:0000256" key="2">
    <source>
        <dbReference type="SAM" id="Phobius"/>
    </source>
</evidence>
<reference evidence="4" key="1">
    <citation type="journal article" date="2022" name="Int. J. Syst. Evol. Microbiol.">
        <title>Pseudomonas aegrilactucae sp. nov. and Pseudomonas morbosilactucae sp. nov., pathogens causing bacterial rot of lettuce in Japan.</title>
        <authorList>
            <person name="Sawada H."/>
            <person name="Fujikawa T."/>
            <person name="Satou M."/>
        </authorList>
    </citation>
    <scope>NUCLEOTIDE SEQUENCE</scope>
    <source>
        <strain evidence="4">0166_1</strain>
    </source>
</reference>
<feature type="transmembrane region" description="Helical" evidence="2">
    <location>
        <begin position="12"/>
        <end position="30"/>
    </location>
</feature>
<dbReference type="KEGG" id="sbae:DSM104329_04417"/>
<keyword evidence="2" id="KW-1133">Transmembrane helix</keyword>
<protein>
    <recommendedName>
        <fullName evidence="3">Mce/MlaD domain-containing protein</fullName>
    </recommendedName>
</protein>
<dbReference type="PANTHER" id="PTHR33371">
    <property type="entry name" value="INTERMEMBRANE PHOSPHOLIPID TRANSPORT SYSTEM BINDING PROTEIN MLAD-RELATED"/>
    <property type="match status" value="1"/>
</dbReference>
<proteinExistence type="predicted"/>
<keyword evidence="5" id="KW-1185">Reference proteome</keyword>
<dbReference type="RefSeq" id="WP_259312032.1">
    <property type="nucleotide sequence ID" value="NZ_CP087164.1"/>
</dbReference>